<feature type="domain" description="SF3 helicase" evidence="5">
    <location>
        <begin position="186"/>
        <end position="345"/>
    </location>
</feature>
<dbReference type="Gene3D" id="3.40.50.300">
    <property type="entry name" value="P-loop containing nucleotide triphosphate hydrolases"/>
    <property type="match status" value="1"/>
</dbReference>
<reference evidence="7" key="1">
    <citation type="submission" date="2009-12" db="EMBL/GenBank/DDBJ databases">
        <title>Complete sequence of Treponema primitia strain ZAS-2.</title>
        <authorList>
            <person name="Tetu S.G."/>
            <person name="Matson E."/>
            <person name="Ren Q."/>
            <person name="Seshadri R."/>
            <person name="Elbourne L."/>
            <person name="Hassan K.A."/>
            <person name="Durkin A."/>
            <person name="Radune D."/>
            <person name="Mohamoud Y."/>
            <person name="Shay R."/>
            <person name="Jin S."/>
            <person name="Zhang X."/>
            <person name="Lucey K."/>
            <person name="Ballor N.R."/>
            <person name="Ottesen E."/>
            <person name="Rosenthal R."/>
            <person name="Allen A."/>
            <person name="Leadbetter J.R."/>
            <person name="Paulsen I.T."/>
        </authorList>
    </citation>
    <scope>NUCLEOTIDE SEQUENCE [LARGE SCALE GENOMIC DNA]</scope>
    <source>
        <strain evidence="7">ATCC BAA-887 / DSM 12427 / ZAS-2</strain>
    </source>
</reference>
<keyword evidence="7" id="KW-1185">Reference proteome</keyword>
<evidence type="ECO:0000313" key="6">
    <source>
        <dbReference type="EMBL" id="AEF85405.1"/>
    </source>
</evidence>
<dbReference type="PANTHER" id="PTHR35372:SF2">
    <property type="entry name" value="SF3 HELICASE DOMAIN-CONTAINING PROTEIN"/>
    <property type="match status" value="1"/>
</dbReference>
<evidence type="ECO:0000256" key="3">
    <source>
        <dbReference type="ARBA" id="ARBA00022806"/>
    </source>
</evidence>
<dbReference type="SUPFAM" id="SSF52540">
    <property type="entry name" value="P-loop containing nucleoside triphosphate hydrolases"/>
    <property type="match status" value="1"/>
</dbReference>
<dbReference type="InterPro" id="IPR027417">
    <property type="entry name" value="P-loop_NTPase"/>
</dbReference>
<gene>
    <name evidence="6" type="ordered locus">TREPR_2094</name>
</gene>
<dbReference type="InterPro" id="IPR014818">
    <property type="entry name" value="Phage/plasmid_primase_P4_C"/>
</dbReference>
<dbReference type="NCBIfam" id="TIGR01613">
    <property type="entry name" value="primase_Cterm"/>
    <property type="match status" value="1"/>
</dbReference>
<keyword evidence="3" id="KW-0347">Helicase</keyword>
<dbReference type="GO" id="GO:0016787">
    <property type="term" value="F:hydrolase activity"/>
    <property type="evidence" value="ECO:0007669"/>
    <property type="project" value="UniProtKB-KW"/>
</dbReference>
<dbReference type="Pfam" id="PF08706">
    <property type="entry name" value="D5_N"/>
    <property type="match status" value="1"/>
</dbReference>
<dbReference type="InterPro" id="IPR004968">
    <property type="entry name" value="DNA_primase/NTPase_C"/>
</dbReference>
<dbReference type="GO" id="GO:0005524">
    <property type="term" value="F:ATP binding"/>
    <property type="evidence" value="ECO:0007669"/>
    <property type="project" value="UniProtKB-KW"/>
</dbReference>
<keyword evidence="4" id="KW-0067">ATP-binding</keyword>
<dbReference type="OrthoDB" id="9763644at2"/>
<evidence type="ECO:0000256" key="2">
    <source>
        <dbReference type="ARBA" id="ARBA00022801"/>
    </source>
</evidence>
<dbReference type="InterPro" id="IPR006500">
    <property type="entry name" value="Helicase_put_C_phage/plasmid"/>
</dbReference>
<dbReference type="InterPro" id="IPR051620">
    <property type="entry name" value="ORF904-like_C"/>
</dbReference>
<dbReference type="EMBL" id="CP001843">
    <property type="protein sequence ID" value="AEF85405.1"/>
    <property type="molecule type" value="Genomic_DNA"/>
</dbReference>
<dbReference type="KEGG" id="tpi:TREPR_2094"/>
<proteinExistence type="predicted"/>
<organism evidence="6 7">
    <name type="scientific">Treponema primitia (strain ATCC BAA-887 / DSM 12427 / ZAS-2)</name>
    <dbReference type="NCBI Taxonomy" id="545694"/>
    <lineage>
        <taxon>Bacteria</taxon>
        <taxon>Pseudomonadati</taxon>
        <taxon>Spirochaetota</taxon>
        <taxon>Spirochaetia</taxon>
        <taxon>Spirochaetales</taxon>
        <taxon>Treponemataceae</taxon>
        <taxon>Treponema</taxon>
    </lineage>
</organism>
<sequence length="462" mass="53251">MAEPIGDESVYFRLQGLKEGTIQFTDTSNALRLVREHGQDIRYNAAWKKWVVWTGDHWQIDEGYLIHEKGIAVIHSIYDEMLKTADYRDRMDIEKYALQSESLRRRKAFIESASLMKEMNITSNDVDKDPWLFNCGNGTIDIRKGEFREHRRDDMITKLARVDYDGAADCPVWKLFIREIMDYKPDLIEYVQRVAGLALTGDTSEQTMFILFGSGANGKSTFLNVLMKVLGDYAIAAQIDTFMKKKTDQISNDIARLRGARFVTTSEAEQGQRLAEPLIKLLTGNDPMTARFLYGEYFDFIPTFKIFMASNHKPMIRGTDHGIWRRIKLIPFTTTIAPEKQDKHLEQRLLEEKAGILNWLIEGARGWLSLGLAAPAIITSATEEYRSEMDVLGAFIKERCIQGPGVSVRARELFKAYQEWCEDNNEYACAERFLAMRLKELGLEKWRTAEARFWRGIMLKAE</sequence>
<dbReference type="Proteomes" id="UP000009223">
    <property type="component" value="Chromosome"/>
</dbReference>
<dbReference type="eggNOG" id="COG3378">
    <property type="taxonomic scope" value="Bacteria"/>
</dbReference>
<dbReference type="InterPro" id="IPR045455">
    <property type="entry name" value="NrS-1_pol-like_helicase"/>
</dbReference>
<dbReference type="AlphaFoldDB" id="F5YJP7"/>
<evidence type="ECO:0000256" key="1">
    <source>
        <dbReference type="ARBA" id="ARBA00022741"/>
    </source>
</evidence>
<dbReference type="GO" id="GO:0004386">
    <property type="term" value="F:helicase activity"/>
    <property type="evidence" value="ECO:0007669"/>
    <property type="project" value="UniProtKB-KW"/>
</dbReference>
<evidence type="ECO:0000256" key="4">
    <source>
        <dbReference type="ARBA" id="ARBA00022840"/>
    </source>
</evidence>
<dbReference type="HOGENOM" id="CLU_018483_2_1_12"/>
<dbReference type="SMART" id="SM00885">
    <property type="entry name" value="D5_N"/>
    <property type="match status" value="1"/>
</dbReference>
<dbReference type="RefSeq" id="WP_015708075.1">
    <property type="nucleotide sequence ID" value="NC_015578.1"/>
</dbReference>
<evidence type="ECO:0000313" key="7">
    <source>
        <dbReference type="Proteomes" id="UP000009223"/>
    </source>
</evidence>
<protein>
    <recommendedName>
        <fullName evidence="5">SF3 helicase domain-containing protein</fullName>
    </recommendedName>
</protein>
<evidence type="ECO:0000259" key="5">
    <source>
        <dbReference type="PROSITE" id="PS51206"/>
    </source>
</evidence>
<keyword evidence="1" id="KW-0547">Nucleotide-binding</keyword>
<name>F5YJP7_TREPZ</name>
<dbReference type="STRING" id="545694.TREPR_2094"/>
<dbReference type="Pfam" id="PF19263">
    <property type="entry name" value="DUF5906"/>
    <property type="match status" value="1"/>
</dbReference>
<reference evidence="6 7" key="2">
    <citation type="journal article" date="2011" name="ISME J.">
        <title>RNA-seq reveals cooperative metabolic interactions between two termite-gut spirochete species in co-culture.</title>
        <authorList>
            <person name="Rosenthal A.Z."/>
            <person name="Matson E.G."/>
            <person name="Eldar A."/>
            <person name="Leadbetter J.R."/>
        </authorList>
    </citation>
    <scope>NUCLEOTIDE SEQUENCE [LARGE SCALE GENOMIC DNA]</scope>
    <source>
        <strain evidence="7">ATCC BAA-887 / DSM 12427 / ZAS-2</strain>
    </source>
</reference>
<dbReference type="Pfam" id="PF03288">
    <property type="entry name" value="Pox_D5"/>
    <property type="match status" value="1"/>
</dbReference>
<dbReference type="PROSITE" id="PS51206">
    <property type="entry name" value="SF3_HELICASE_1"/>
    <property type="match status" value="1"/>
</dbReference>
<dbReference type="InterPro" id="IPR014015">
    <property type="entry name" value="Helicase_SF3_DNA-vir"/>
</dbReference>
<dbReference type="PANTHER" id="PTHR35372">
    <property type="entry name" value="ATP BINDING PROTEIN-RELATED"/>
    <property type="match status" value="1"/>
</dbReference>
<accession>F5YJP7</accession>
<keyword evidence="2" id="KW-0378">Hydrolase</keyword>